<evidence type="ECO:0000313" key="1">
    <source>
        <dbReference type="EMBL" id="EJU18541.1"/>
    </source>
</evidence>
<reference evidence="1 2" key="1">
    <citation type="submission" date="2012-07" db="EMBL/GenBank/DDBJ databases">
        <authorList>
            <person name="Durkin A.S."/>
            <person name="McCorrison J."/>
            <person name="Torralba M."/>
            <person name="Gillis M."/>
            <person name="Methe B."/>
            <person name="Sutton G."/>
            <person name="Nelson K.E."/>
        </authorList>
    </citation>
    <scope>NUCLEOTIDE SEQUENCE [LARGE SCALE GENOMIC DNA]</scope>
    <source>
        <strain evidence="1 2">Fnf 1007</strain>
    </source>
</reference>
<dbReference type="RefSeq" id="WP_005960592.1">
    <property type="nucleotide sequence ID" value="NZ_ALKK01000020.1"/>
</dbReference>
<organism evidence="1 2">
    <name type="scientific">Fusobacterium necrophorum subsp. funduliforme Fnf 1007</name>
    <dbReference type="NCBI Taxonomy" id="1161424"/>
    <lineage>
        <taxon>Bacteria</taxon>
        <taxon>Fusobacteriati</taxon>
        <taxon>Fusobacteriota</taxon>
        <taxon>Fusobacteriia</taxon>
        <taxon>Fusobacteriales</taxon>
        <taxon>Fusobacteriaceae</taxon>
        <taxon>Fusobacterium</taxon>
    </lineage>
</organism>
<sequence length="101" mass="11273">MEHKLVIAEKPSVAVSIVKIIGANNKKDDYYKGNGPYQIAKILAEEKIERPSYYLAQSGMGNHTSNYNSAEPYLWRGTTGSNILSRQEYMGHTVSAPIRVL</sequence>
<evidence type="ECO:0008006" key="3">
    <source>
        <dbReference type="Google" id="ProtNLM"/>
    </source>
</evidence>
<dbReference type="AlphaFoldDB" id="A0AAN3VWZ2"/>
<evidence type="ECO:0000313" key="2">
    <source>
        <dbReference type="Proteomes" id="UP000003120"/>
    </source>
</evidence>
<accession>A0AAN3VWZ2</accession>
<dbReference type="EMBL" id="ALKK01000020">
    <property type="protein sequence ID" value="EJU18541.1"/>
    <property type="molecule type" value="Genomic_DNA"/>
</dbReference>
<protein>
    <recommendedName>
        <fullName evidence="3">Toprim domain-containing protein</fullName>
    </recommendedName>
</protein>
<proteinExistence type="predicted"/>
<dbReference type="GeneID" id="75075875"/>
<dbReference type="Proteomes" id="UP000003120">
    <property type="component" value="Unassembled WGS sequence"/>
</dbReference>
<comment type="caution">
    <text evidence="1">The sequence shown here is derived from an EMBL/GenBank/DDBJ whole genome shotgun (WGS) entry which is preliminary data.</text>
</comment>
<gene>
    <name evidence="1" type="ORF">HMPREF1127_0582</name>
</gene>
<name>A0AAN3VWZ2_9FUSO</name>